<protein>
    <submittedName>
        <fullName evidence="3">Inositol 2-dehydrogenase</fullName>
        <ecNumber evidence="3">1.1.1.18</ecNumber>
    </submittedName>
</protein>
<dbReference type="RefSeq" id="WP_197995767.1">
    <property type="nucleotide sequence ID" value="NZ_CP036343.1"/>
</dbReference>
<dbReference type="SUPFAM" id="SSF55347">
    <property type="entry name" value="Glyceraldehyde-3-phosphate dehydrogenase-like, C-terminal domain"/>
    <property type="match status" value="1"/>
</dbReference>
<dbReference type="PANTHER" id="PTHR43377">
    <property type="entry name" value="BILIVERDIN REDUCTASE A"/>
    <property type="match status" value="1"/>
</dbReference>
<evidence type="ECO:0000259" key="2">
    <source>
        <dbReference type="Pfam" id="PF22725"/>
    </source>
</evidence>
<dbReference type="GO" id="GO:0000166">
    <property type="term" value="F:nucleotide binding"/>
    <property type="evidence" value="ECO:0007669"/>
    <property type="project" value="InterPro"/>
</dbReference>
<gene>
    <name evidence="3" type="primary">iolG_3</name>
    <name evidence="3" type="ORF">Pan161_16740</name>
</gene>
<dbReference type="Proteomes" id="UP000316855">
    <property type="component" value="Chromosome"/>
</dbReference>
<evidence type="ECO:0000313" key="3">
    <source>
        <dbReference type="EMBL" id="QDT90040.1"/>
    </source>
</evidence>
<accession>A0A517VAK6</accession>
<proteinExistence type="predicted"/>
<dbReference type="Gene3D" id="3.40.50.720">
    <property type="entry name" value="NAD(P)-binding Rossmann-like Domain"/>
    <property type="match status" value="1"/>
</dbReference>
<dbReference type="SUPFAM" id="SSF51735">
    <property type="entry name" value="NAD(P)-binding Rossmann-fold domains"/>
    <property type="match status" value="1"/>
</dbReference>
<dbReference type="KEGG" id="gax:Pan161_16740"/>
<dbReference type="AlphaFoldDB" id="A0A517VAK6"/>
<keyword evidence="4" id="KW-1185">Reference proteome</keyword>
<sequence>MLSSSKTVRWGVIGLGWFGEVHADNLSEMPGIELAGLCTRRPERLTEIGDRLEVKRRYTDYRELLADPEVDVVSITTHINDHREIAIEALRSGKHVLLEKPMAPTVADCEQIVAAAKDAAGFFMVGHICRFDPRVTLAKQAIEEGRIGDIISMHARRNLSKAIGETVLDDISALMGDGIHDADLMLWFSDANVSTVYAQEVHPGKNKYPDGGWSIARLDNGAVAVVESVWHLPESTPYTIDARMEIIGTQGAIYINCGEAGLTIHDAEGVKMPDTMYWPRPFGRYLGVLQEELRYFADCVRTGEPPARITPRESQAAVAWMAAATESARTGTVISF</sequence>
<dbReference type="EC" id="1.1.1.18" evidence="3"/>
<evidence type="ECO:0000259" key="1">
    <source>
        <dbReference type="Pfam" id="PF01408"/>
    </source>
</evidence>
<evidence type="ECO:0000313" key="4">
    <source>
        <dbReference type="Proteomes" id="UP000316855"/>
    </source>
</evidence>
<dbReference type="InterPro" id="IPR055170">
    <property type="entry name" value="GFO_IDH_MocA-like_dom"/>
</dbReference>
<dbReference type="Gene3D" id="3.30.360.10">
    <property type="entry name" value="Dihydrodipicolinate Reductase, domain 2"/>
    <property type="match status" value="1"/>
</dbReference>
<dbReference type="Pfam" id="PF22725">
    <property type="entry name" value="GFO_IDH_MocA_C3"/>
    <property type="match status" value="1"/>
</dbReference>
<dbReference type="InterPro" id="IPR036291">
    <property type="entry name" value="NAD(P)-bd_dom_sf"/>
</dbReference>
<dbReference type="GO" id="GO:0050112">
    <property type="term" value="F:inositol 2-dehydrogenase (NAD+) activity"/>
    <property type="evidence" value="ECO:0007669"/>
    <property type="project" value="UniProtKB-EC"/>
</dbReference>
<dbReference type="Pfam" id="PF01408">
    <property type="entry name" value="GFO_IDH_MocA"/>
    <property type="match status" value="1"/>
</dbReference>
<feature type="domain" description="Gfo/Idh/MocA-like oxidoreductase N-terminal" evidence="1">
    <location>
        <begin position="8"/>
        <end position="127"/>
    </location>
</feature>
<organism evidence="3 4">
    <name type="scientific">Gimesia algae</name>
    <dbReference type="NCBI Taxonomy" id="2527971"/>
    <lineage>
        <taxon>Bacteria</taxon>
        <taxon>Pseudomonadati</taxon>
        <taxon>Planctomycetota</taxon>
        <taxon>Planctomycetia</taxon>
        <taxon>Planctomycetales</taxon>
        <taxon>Planctomycetaceae</taxon>
        <taxon>Gimesia</taxon>
    </lineage>
</organism>
<name>A0A517VAK6_9PLAN</name>
<dbReference type="PANTHER" id="PTHR43377:SF1">
    <property type="entry name" value="BILIVERDIN REDUCTASE A"/>
    <property type="match status" value="1"/>
</dbReference>
<feature type="domain" description="GFO/IDH/MocA-like oxidoreductase" evidence="2">
    <location>
        <begin position="137"/>
        <end position="253"/>
    </location>
</feature>
<dbReference type="InterPro" id="IPR000683">
    <property type="entry name" value="Gfo/Idh/MocA-like_OxRdtase_N"/>
</dbReference>
<reference evidence="3 4" key="1">
    <citation type="submission" date="2019-02" db="EMBL/GenBank/DDBJ databases">
        <title>Deep-cultivation of Planctomycetes and their phenomic and genomic characterization uncovers novel biology.</title>
        <authorList>
            <person name="Wiegand S."/>
            <person name="Jogler M."/>
            <person name="Boedeker C."/>
            <person name="Pinto D."/>
            <person name="Vollmers J."/>
            <person name="Rivas-Marin E."/>
            <person name="Kohn T."/>
            <person name="Peeters S.H."/>
            <person name="Heuer A."/>
            <person name="Rast P."/>
            <person name="Oberbeckmann S."/>
            <person name="Bunk B."/>
            <person name="Jeske O."/>
            <person name="Meyerdierks A."/>
            <person name="Storesund J.E."/>
            <person name="Kallscheuer N."/>
            <person name="Luecker S."/>
            <person name="Lage O.M."/>
            <person name="Pohl T."/>
            <person name="Merkel B.J."/>
            <person name="Hornburger P."/>
            <person name="Mueller R.-W."/>
            <person name="Bruemmer F."/>
            <person name="Labrenz M."/>
            <person name="Spormann A.M."/>
            <person name="Op den Camp H."/>
            <person name="Overmann J."/>
            <person name="Amann R."/>
            <person name="Jetten M.S.M."/>
            <person name="Mascher T."/>
            <person name="Medema M.H."/>
            <person name="Devos D.P."/>
            <person name="Kaster A.-K."/>
            <person name="Ovreas L."/>
            <person name="Rohde M."/>
            <person name="Galperin M.Y."/>
            <person name="Jogler C."/>
        </authorList>
    </citation>
    <scope>NUCLEOTIDE SEQUENCE [LARGE SCALE GENOMIC DNA]</scope>
    <source>
        <strain evidence="3 4">Pan161</strain>
    </source>
</reference>
<keyword evidence="3" id="KW-0560">Oxidoreductase</keyword>
<dbReference type="InterPro" id="IPR051450">
    <property type="entry name" value="Gfo/Idh/MocA_Oxidoreductases"/>
</dbReference>
<dbReference type="EMBL" id="CP036343">
    <property type="protein sequence ID" value="QDT90040.1"/>
    <property type="molecule type" value="Genomic_DNA"/>
</dbReference>